<dbReference type="EMBL" id="ML178933">
    <property type="protein sequence ID" value="TFK95142.1"/>
    <property type="molecule type" value="Genomic_DNA"/>
</dbReference>
<gene>
    <name evidence="3" type="ORF">BDV98DRAFT_609116</name>
</gene>
<dbReference type="Pfam" id="PF16884">
    <property type="entry name" value="ADH_N_2"/>
    <property type="match status" value="1"/>
</dbReference>
<evidence type="ECO:0000313" key="3">
    <source>
        <dbReference type="EMBL" id="TFK95142.1"/>
    </source>
</evidence>
<dbReference type="PANTHER" id="PTHR43205">
    <property type="entry name" value="PROSTAGLANDIN REDUCTASE"/>
    <property type="match status" value="1"/>
</dbReference>
<keyword evidence="1" id="KW-0560">Oxidoreductase</keyword>
<dbReference type="InterPro" id="IPR041694">
    <property type="entry name" value="ADH_N_2"/>
</dbReference>
<organism evidence="3 4">
    <name type="scientific">Pterulicium gracile</name>
    <dbReference type="NCBI Taxonomy" id="1884261"/>
    <lineage>
        <taxon>Eukaryota</taxon>
        <taxon>Fungi</taxon>
        <taxon>Dikarya</taxon>
        <taxon>Basidiomycota</taxon>
        <taxon>Agaricomycotina</taxon>
        <taxon>Agaricomycetes</taxon>
        <taxon>Agaricomycetidae</taxon>
        <taxon>Agaricales</taxon>
        <taxon>Pleurotineae</taxon>
        <taxon>Pterulaceae</taxon>
        <taxon>Pterulicium</taxon>
    </lineage>
</organism>
<evidence type="ECO:0000259" key="2">
    <source>
        <dbReference type="SMART" id="SM00829"/>
    </source>
</evidence>
<dbReference type="InterPro" id="IPR013149">
    <property type="entry name" value="ADH-like_C"/>
</dbReference>
<proteinExistence type="predicted"/>
<dbReference type="InterPro" id="IPR036291">
    <property type="entry name" value="NAD(P)-bd_dom_sf"/>
</dbReference>
<name>A0A5C3PZR6_9AGAR</name>
<sequence length="360" mass="38779">MSAAEVKVSKAFILQNPPLAEIDLTLGSETSTFKLVEQDIPELKEGQFLVKTAYLSNDPAQRTWIQRDADAARGYIPPVRQGDIMNAIAIGKVVDSKSSNYSVGDLVLGLFRWREHSVQDEKPAAGLPVTKINAIPGIHPSIFLGAFGTTGLTAFFGLTDILKLEKGQSIVISGAAGAVGSIAVQFAKHVIGASKVVAISGTEEKVQWLKKLGADVSLNYKHPEFKKQLDDATEGFVDAYFDNVGGEILDHMLTRVKQHGRIAACGAISVYNSLDSTHLPNYAQIITNRLILQGFIVIDYLPRYAEGIAALSSALQAGKLDVKDGETLVQAKFEDIPKTWGILFEGGNTGKLVTQIASLD</sequence>
<dbReference type="InterPro" id="IPR011032">
    <property type="entry name" value="GroES-like_sf"/>
</dbReference>
<evidence type="ECO:0000256" key="1">
    <source>
        <dbReference type="ARBA" id="ARBA00023002"/>
    </source>
</evidence>
<dbReference type="OrthoDB" id="809632at2759"/>
<dbReference type="InterPro" id="IPR045010">
    <property type="entry name" value="MDR_fam"/>
</dbReference>
<reference evidence="3 4" key="1">
    <citation type="journal article" date="2019" name="Nat. Ecol. Evol.">
        <title>Megaphylogeny resolves global patterns of mushroom evolution.</title>
        <authorList>
            <person name="Varga T."/>
            <person name="Krizsan K."/>
            <person name="Foldi C."/>
            <person name="Dima B."/>
            <person name="Sanchez-Garcia M."/>
            <person name="Sanchez-Ramirez S."/>
            <person name="Szollosi G.J."/>
            <person name="Szarkandi J.G."/>
            <person name="Papp V."/>
            <person name="Albert L."/>
            <person name="Andreopoulos W."/>
            <person name="Angelini C."/>
            <person name="Antonin V."/>
            <person name="Barry K.W."/>
            <person name="Bougher N.L."/>
            <person name="Buchanan P."/>
            <person name="Buyck B."/>
            <person name="Bense V."/>
            <person name="Catcheside P."/>
            <person name="Chovatia M."/>
            <person name="Cooper J."/>
            <person name="Damon W."/>
            <person name="Desjardin D."/>
            <person name="Finy P."/>
            <person name="Geml J."/>
            <person name="Haridas S."/>
            <person name="Hughes K."/>
            <person name="Justo A."/>
            <person name="Karasinski D."/>
            <person name="Kautmanova I."/>
            <person name="Kiss B."/>
            <person name="Kocsube S."/>
            <person name="Kotiranta H."/>
            <person name="LaButti K.M."/>
            <person name="Lechner B.E."/>
            <person name="Liimatainen K."/>
            <person name="Lipzen A."/>
            <person name="Lukacs Z."/>
            <person name="Mihaltcheva S."/>
            <person name="Morgado L.N."/>
            <person name="Niskanen T."/>
            <person name="Noordeloos M.E."/>
            <person name="Ohm R.A."/>
            <person name="Ortiz-Santana B."/>
            <person name="Ovrebo C."/>
            <person name="Racz N."/>
            <person name="Riley R."/>
            <person name="Savchenko A."/>
            <person name="Shiryaev A."/>
            <person name="Soop K."/>
            <person name="Spirin V."/>
            <person name="Szebenyi C."/>
            <person name="Tomsovsky M."/>
            <person name="Tulloss R.E."/>
            <person name="Uehling J."/>
            <person name="Grigoriev I.V."/>
            <person name="Vagvolgyi C."/>
            <person name="Papp T."/>
            <person name="Martin F.M."/>
            <person name="Miettinen O."/>
            <person name="Hibbett D.S."/>
            <person name="Nagy L.G."/>
        </authorList>
    </citation>
    <scope>NUCLEOTIDE SEQUENCE [LARGE SCALE GENOMIC DNA]</scope>
    <source>
        <strain evidence="3 4">CBS 309.79</strain>
    </source>
</reference>
<dbReference type="AlphaFoldDB" id="A0A5C3PZR6"/>
<dbReference type="Proteomes" id="UP000305067">
    <property type="component" value="Unassembled WGS sequence"/>
</dbReference>
<evidence type="ECO:0000313" key="4">
    <source>
        <dbReference type="Proteomes" id="UP000305067"/>
    </source>
</evidence>
<dbReference type="FunFam" id="3.40.50.720:FF:000121">
    <property type="entry name" value="Prostaglandin reductase 2"/>
    <property type="match status" value="1"/>
</dbReference>
<dbReference type="SUPFAM" id="SSF51735">
    <property type="entry name" value="NAD(P)-binding Rossmann-fold domains"/>
    <property type="match status" value="1"/>
</dbReference>
<dbReference type="GO" id="GO:0016628">
    <property type="term" value="F:oxidoreductase activity, acting on the CH-CH group of donors, NAD or NADP as acceptor"/>
    <property type="evidence" value="ECO:0007669"/>
    <property type="project" value="InterPro"/>
</dbReference>
<dbReference type="SUPFAM" id="SSF50129">
    <property type="entry name" value="GroES-like"/>
    <property type="match status" value="1"/>
</dbReference>
<keyword evidence="4" id="KW-1185">Reference proteome</keyword>
<accession>A0A5C3PZR6</accession>
<feature type="domain" description="Enoyl reductase (ER)" evidence="2">
    <location>
        <begin position="27"/>
        <end position="354"/>
    </location>
</feature>
<protein>
    <recommendedName>
        <fullName evidence="2">Enoyl reductase (ER) domain-containing protein</fullName>
    </recommendedName>
</protein>
<dbReference type="SMART" id="SM00829">
    <property type="entry name" value="PKS_ER"/>
    <property type="match status" value="1"/>
</dbReference>
<dbReference type="Pfam" id="PF00107">
    <property type="entry name" value="ADH_zinc_N"/>
    <property type="match status" value="1"/>
</dbReference>
<dbReference type="Gene3D" id="3.90.180.10">
    <property type="entry name" value="Medium-chain alcohol dehydrogenases, catalytic domain"/>
    <property type="match status" value="1"/>
</dbReference>
<dbReference type="CDD" id="cd05288">
    <property type="entry name" value="PGDH"/>
    <property type="match status" value="1"/>
</dbReference>
<dbReference type="InterPro" id="IPR020843">
    <property type="entry name" value="ER"/>
</dbReference>
<dbReference type="Gene3D" id="3.40.50.720">
    <property type="entry name" value="NAD(P)-binding Rossmann-like Domain"/>
    <property type="match status" value="1"/>
</dbReference>
<dbReference type="PANTHER" id="PTHR43205:SF19">
    <property type="entry name" value="ENOYL REDUCTASE (ER) DOMAIN-CONTAINING PROTEIN"/>
    <property type="match status" value="1"/>
</dbReference>